<feature type="transmembrane region" description="Helical" evidence="1">
    <location>
        <begin position="94"/>
        <end position="113"/>
    </location>
</feature>
<evidence type="ECO:0000313" key="3">
    <source>
        <dbReference type="Proteomes" id="UP001443914"/>
    </source>
</evidence>
<accession>A0AAW1MT22</accession>
<reference evidence="2" key="1">
    <citation type="submission" date="2024-03" db="EMBL/GenBank/DDBJ databases">
        <title>WGS assembly of Saponaria officinalis var. Norfolk2.</title>
        <authorList>
            <person name="Jenkins J."/>
            <person name="Shu S."/>
            <person name="Grimwood J."/>
            <person name="Barry K."/>
            <person name="Goodstein D."/>
            <person name="Schmutz J."/>
            <person name="Leebens-Mack J."/>
            <person name="Osbourn A."/>
        </authorList>
    </citation>
    <scope>NUCLEOTIDE SEQUENCE [LARGE SCALE GENOMIC DNA]</scope>
    <source>
        <strain evidence="2">JIC</strain>
    </source>
</reference>
<gene>
    <name evidence="2" type="ORF">RND81_02G097100</name>
</gene>
<sequence>MVRFELSTVNWSDHATSSRIPKLEILIISIRSFLNYRVRNGSSQVHFNQKVLGKGRTGWRQRAGRSISRVKSPVGKSPAGVDIKRIYKSDVLESWCSILGAILNELFAVLLLWDQQSIIL</sequence>
<protein>
    <submittedName>
        <fullName evidence="2">Uncharacterized protein</fullName>
    </submittedName>
</protein>
<proteinExistence type="predicted"/>
<comment type="caution">
    <text evidence="2">The sequence shown here is derived from an EMBL/GenBank/DDBJ whole genome shotgun (WGS) entry which is preliminary data.</text>
</comment>
<dbReference type="EMBL" id="JBDFQZ010000002">
    <property type="protein sequence ID" value="KAK9749022.1"/>
    <property type="molecule type" value="Genomic_DNA"/>
</dbReference>
<keyword evidence="1" id="KW-1133">Transmembrane helix</keyword>
<keyword evidence="1" id="KW-0812">Transmembrane</keyword>
<dbReference type="AlphaFoldDB" id="A0AAW1MT22"/>
<keyword evidence="1" id="KW-0472">Membrane</keyword>
<name>A0AAW1MT22_SAPOF</name>
<evidence type="ECO:0000256" key="1">
    <source>
        <dbReference type="SAM" id="Phobius"/>
    </source>
</evidence>
<organism evidence="2 3">
    <name type="scientific">Saponaria officinalis</name>
    <name type="common">Common soapwort</name>
    <name type="synonym">Lychnis saponaria</name>
    <dbReference type="NCBI Taxonomy" id="3572"/>
    <lineage>
        <taxon>Eukaryota</taxon>
        <taxon>Viridiplantae</taxon>
        <taxon>Streptophyta</taxon>
        <taxon>Embryophyta</taxon>
        <taxon>Tracheophyta</taxon>
        <taxon>Spermatophyta</taxon>
        <taxon>Magnoliopsida</taxon>
        <taxon>eudicotyledons</taxon>
        <taxon>Gunneridae</taxon>
        <taxon>Pentapetalae</taxon>
        <taxon>Caryophyllales</taxon>
        <taxon>Caryophyllaceae</taxon>
        <taxon>Caryophylleae</taxon>
        <taxon>Saponaria</taxon>
    </lineage>
</organism>
<keyword evidence="3" id="KW-1185">Reference proteome</keyword>
<evidence type="ECO:0000313" key="2">
    <source>
        <dbReference type="EMBL" id="KAK9749022.1"/>
    </source>
</evidence>
<dbReference type="Proteomes" id="UP001443914">
    <property type="component" value="Unassembled WGS sequence"/>
</dbReference>